<dbReference type="EMBL" id="CM034397">
    <property type="protein sequence ID" value="KAJ0177858.1"/>
    <property type="molecule type" value="Genomic_DNA"/>
</dbReference>
<keyword evidence="2" id="KW-1185">Reference proteome</keyword>
<name>A0ACC1D1V0_9NEOP</name>
<protein>
    <submittedName>
        <fullName evidence="1">Uncharacterized protein</fullName>
    </submittedName>
</protein>
<proteinExistence type="predicted"/>
<evidence type="ECO:0000313" key="1">
    <source>
        <dbReference type="EMBL" id="KAJ0177858.1"/>
    </source>
</evidence>
<accession>A0ACC1D1V0</accession>
<sequence>MSLWRRLISPTLFSRKFQEAVTRRSLHNVVFKNVNITSRSIKLYPENLTHNTVRFKSKKHQIDLENEDDLKFYEDDTSLSKDSKVVKFNTTSMRMDIILKSGLGIARNKIETLFYESKIRINGTKVLKKSTAVKIGDEVDIIKMVSPKNPNHLYVARVEILGITPSEDNISVTARRFKNLLIENYNSDPHKAASSEA</sequence>
<organism evidence="1 2">
    <name type="scientific">Dendrolimus kikuchii</name>
    <dbReference type="NCBI Taxonomy" id="765133"/>
    <lineage>
        <taxon>Eukaryota</taxon>
        <taxon>Metazoa</taxon>
        <taxon>Ecdysozoa</taxon>
        <taxon>Arthropoda</taxon>
        <taxon>Hexapoda</taxon>
        <taxon>Insecta</taxon>
        <taxon>Pterygota</taxon>
        <taxon>Neoptera</taxon>
        <taxon>Endopterygota</taxon>
        <taxon>Lepidoptera</taxon>
        <taxon>Glossata</taxon>
        <taxon>Ditrysia</taxon>
        <taxon>Bombycoidea</taxon>
        <taxon>Lasiocampidae</taxon>
        <taxon>Dendrolimus</taxon>
    </lineage>
</organism>
<dbReference type="Proteomes" id="UP000824533">
    <property type="component" value="Linkage Group LG11"/>
</dbReference>
<reference evidence="1 2" key="1">
    <citation type="journal article" date="2021" name="Front. Genet.">
        <title>Chromosome-Level Genome Assembly Reveals Significant Gene Expansion in the Toll and IMD Signaling Pathways of Dendrolimus kikuchii.</title>
        <authorList>
            <person name="Zhou J."/>
            <person name="Wu P."/>
            <person name="Xiong Z."/>
            <person name="Liu N."/>
            <person name="Zhao N."/>
            <person name="Ji M."/>
            <person name="Qiu Y."/>
            <person name="Yang B."/>
        </authorList>
    </citation>
    <scope>NUCLEOTIDE SEQUENCE [LARGE SCALE GENOMIC DNA]</scope>
    <source>
        <strain evidence="1">Ann1</strain>
    </source>
</reference>
<evidence type="ECO:0000313" key="2">
    <source>
        <dbReference type="Proteomes" id="UP000824533"/>
    </source>
</evidence>
<comment type="caution">
    <text evidence="1">The sequence shown here is derived from an EMBL/GenBank/DDBJ whole genome shotgun (WGS) entry which is preliminary data.</text>
</comment>
<gene>
    <name evidence="1" type="ORF">K1T71_006731</name>
</gene>